<dbReference type="InterPro" id="IPR054501">
    <property type="entry name" value="NCH2"/>
</dbReference>
<keyword evidence="3" id="KW-1185">Reference proteome</keyword>
<reference evidence="2" key="1">
    <citation type="submission" date="2020-10" db="EMBL/GenBank/DDBJ databases">
        <authorList>
            <person name="Castelo-Branco R."/>
            <person name="Eusebio N."/>
            <person name="Adriana R."/>
            <person name="Vieira A."/>
            <person name="Brugerolle De Fraissinette N."/>
            <person name="Rezende De Castro R."/>
            <person name="Schneider M.P."/>
            <person name="Vasconcelos V."/>
            <person name="Leao P.N."/>
        </authorList>
    </citation>
    <scope>NUCLEOTIDE SEQUENCE</scope>
    <source>
        <strain evidence="2">LEGE 07310</strain>
    </source>
</reference>
<dbReference type="Gene3D" id="3.40.50.300">
    <property type="entry name" value="P-loop containing nucleotide triphosphate hydrolases"/>
    <property type="match status" value="1"/>
</dbReference>
<evidence type="ECO:0000259" key="1">
    <source>
        <dbReference type="Pfam" id="PF22727"/>
    </source>
</evidence>
<evidence type="ECO:0000313" key="2">
    <source>
        <dbReference type="EMBL" id="MBE9079391.1"/>
    </source>
</evidence>
<gene>
    <name evidence="2" type="ORF">IQ241_19165</name>
</gene>
<comment type="caution">
    <text evidence="2">The sequence shown here is derived from an EMBL/GenBank/DDBJ whole genome shotgun (WGS) entry which is preliminary data.</text>
</comment>
<evidence type="ECO:0000313" key="3">
    <source>
        <dbReference type="Proteomes" id="UP000636505"/>
    </source>
</evidence>
<dbReference type="AlphaFoldDB" id="A0A8J7AHU8"/>
<dbReference type="InterPro" id="IPR027417">
    <property type="entry name" value="P-loop_NTPase"/>
</dbReference>
<dbReference type="EMBL" id="JADEXG010000055">
    <property type="protein sequence ID" value="MBE9079391.1"/>
    <property type="molecule type" value="Genomic_DNA"/>
</dbReference>
<name>A0A8J7AHU8_9CYAN</name>
<dbReference type="Proteomes" id="UP000636505">
    <property type="component" value="Unassembled WGS sequence"/>
</dbReference>
<dbReference type="Pfam" id="PF22727">
    <property type="entry name" value="NCH2"/>
    <property type="match status" value="1"/>
</dbReference>
<proteinExistence type="predicted"/>
<organism evidence="2 3">
    <name type="scientific">Vasconcelosia minhoensis LEGE 07310</name>
    <dbReference type="NCBI Taxonomy" id="915328"/>
    <lineage>
        <taxon>Bacteria</taxon>
        <taxon>Bacillati</taxon>
        <taxon>Cyanobacteriota</taxon>
        <taxon>Cyanophyceae</taxon>
        <taxon>Nodosilineales</taxon>
        <taxon>Cymatolegaceae</taxon>
        <taxon>Vasconcelosia</taxon>
        <taxon>Vasconcelosia minhoensis</taxon>
    </lineage>
</organism>
<protein>
    <recommendedName>
        <fullName evidence="1">NACHT conflict system C-terminal helical domain-containing protein</fullName>
    </recommendedName>
</protein>
<sequence length="264" mass="30158">MQLLKAVNHSSRVIRIRLRKSGQLSFQPLPPMTSASPNPFGAFEDPVAGGLTRIVLDVARKVGGALFEAVKDKRQAKAALERYEAKYRQRYGSVRILGMRQDYALEQVYTKVKFLDDLSIRRFESLESLEDEYRGRNVRQFNTRERTPQDGTNVVNAHSKLTVLGQPGAGKSTFLRRLGLAAFKDSVEFSLGIDQEFISQARKDWLKSLSLNPEIIEFSKHEIDRLGQYLSVSQLILECKDSALRVSKNTWEVIESRMFTLWEE</sequence>
<accession>A0A8J7AHU8</accession>
<feature type="domain" description="NACHT conflict system C-terminal helical" evidence="1">
    <location>
        <begin position="197"/>
        <end position="260"/>
    </location>
</feature>